<evidence type="ECO:0000256" key="4">
    <source>
        <dbReference type="SAM" id="Phobius"/>
    </source>
</evidence>
<dbReference type="GO" id="GO:0016020">
    <property type="term" value="C:membrane"/>
    <property type="evidence" value="ECO:0007669"/>
    <property type="project" value="UniProtKB-SubCell"/>
</dbReference>
<dbReference type="EMBL" id="JACKVK010000005">
    <property type="protein sequence ID" value="MCV7420851.1"/>
    <property type="molecule type" value="Genomic_DNA"/>
</dbReference>
<keyword evidence="4" id="KW-0812">Transmembrane</keyword>
<dbReference type="AlphaFoldDB" id="A0A9X2Z0U9"/>
<feature type="compositionally biased region" description="Low complexity" evidence="3">
    <location>
        <begin position="1"/>
        <end position="19"/>
    </location>
</feature>
<protein>
    <submittedName>
        <fullName evidence="5">Mammalian cell entry protein</fullName>
    </submittedName>
</protein>
<reference evidence="5" key="2">
    <citation type="journal article" date="2022" name="BMC Genomics">
        <title>Comparative genome analysis of mycobacteria focusing on tRNA and non-coding RNA.</title>
        <authorList>
            <person name="Behra P.R.K."/>
            <person name="Pettersson B.M.F."/>
            <person name="Ramesh M."/>
            <person name="Das S."/>
            <person name="Dasgupta S."/>
            <person name="Kirsebom L.A."/>
        </authorList>
    </citation>
    <scope>NUCLEOTIDE SEQUENCE</scope>
    <source>
        <strain evidence="5">DSM 44838</strain>
    </source>
</reference>
<evidence type="ECO:0000256" key="1">
    <source>
        <dbReference type="ARBA" id="ARBA00004370"/>
    </source>
</evidence>
<keyword evidence="6" id="KW-1185">Reference proteome</keyword>
<accession>A0A9X2Z0U9</accession>
<feature type="compositionally biased region" description="Basic residues" evidence="3">
    <location>
        <begin position="99"/>
        <end position="111"/>
    </location>
</feature>
<dbReference type="Proteomes" id="UP001141629">
    <property type="component" value="Unassembled WGS sequence"/>
</dbReference>
<evidence type="ECO:0000256" key="2">
    <source>
        <dbReference type="ARBA" id="ARBA00023136"/>
    </source>
</evidence>
<dbReference type="RefSeq" id="WP_263995614.1">
    <property type="nucleotide sequence ID" value="NZ_JACKVK010000005.1"/>
</dbReference>
<feature type="transmembrane region" description="Helical" evidence="4">
    <location>
        <begin position="174"/>
        <end position="198"/>
    </location>
</feature>
<gene>
    <name evidence="5" type="ORF">H7K45_09905</name>
</gene>
<dbReference type="PANTHER" id="PTHR37042:SF4">
    <property type="entry name" value="OUTER MEMBRANE PROTEIN RV1973"/>
    <property type="match status" value="1"/>
</dbReference>
<dbReference type="PANTHER" id="PTHR37042">
    <property type="entry name" value="OUTER MEMBRANE PROTEIN RV1973"/>
    <property type="match status" value="1"/>
</dbReference>
<comment type="subcellular location">
    <subcellularLocation>
        <location evidence="1">Membrane</location>
    </subcellularLocation>
</comment>
<keyword evidence="4" id="KW-1133">Transmembrane helix</keyword>
<name>A0A9X2Z0U9_9MYCO</name>
<sequence>MEDQSADSSDLTADAAAASVPQGKAARSRHRLPRQKAQQVTPAGEVSETTDVSETTVSDTDEVPETAEVSETAPVSEPAGASEPEVAEPADAGDVAPPTRRRRSPWKRGKAAKVTPSAAEPDPETVVGTDPEPAAHIESDAAESDAVTETDSDAAEPEQVVLVPHRPAGRALKLIAVAAGVLFVAACAFAGATVQPYLADRAAVHTKFVIAETAASAITTLWTYTPDDMDKLPERSAKYLGGDFAADYKRYIDAIVEPNKQAQVTNNTQVLGAAVESLTPTEATAIVYTNSVATSPVTKGIPSLRYLSYRLVMKPQDGRWLITQMVAVTKLDLTPRL</sequence>
<reference evidence="5" key="1">
    <citation type="submission" date="2020-07" db="EMBL/GenBank/DDBJ databases">
        <authorList>
            <person name="Pettersson B.M.F."/>
            <person name="Behra P.R.K."/>
            <person name="Ramesh M."/>
            <person name="Das S."/>
            <person name="Dasgupta S."/>
            <person name="Kirsebom L.A."/>
        </authorList>
    </citation>
    <scope>NUCLEOTIDE SEQUENCE</scope>
    <source>
        <strain evidence="5">DSM 44838</strain>
    </source>
</reference>
<evidence type="ECO:0000256" key="3">
    <source>
        <dbReference type="SAM" id="MobiDB-lite"/>
    </source>
</evidence>
<evidence type="ECO:0000313" key="6">
    <source>
        <dbReference type="Proteomes" id="UP001141629"/>
    </source>
</evidence>
<comment type="caution">
    <text evidence="5">The sequence shown here is derived from an EMBL/GenBank/DDBJ whole genome shotgun (WGS) entry which is preliminary data.</text>
</comment>
<organism evidence="5 6">
    <name type="scientific">Mycobacterium yunnanensis</name>
    <dbReference type="NCBI Taxonomy" id="368477"/>
    <lineage>
        <taxon>Bacteria</taxon>
        <taxon>Bacillati</taxon>
        <taxon>Actinomycetota</taxon>
        <taxon>Actinomycetes</taxon>
        <taxon>Mycobacteriales</taxon>
        <taxon>Mycobacteriaceae</taxon>
        <taxon>Mycobacterium</taxon>
    </lineage>
</organism>
<feature type="region of interest" description="Disordered" evidence="3">
    <location>
        <begin position="1"/>
        <end position="132"/>
    </location>
</feature>
<proteinExistence type="predicted"/>
<keyword evidence="2 4" id="KW-0472">Membrane</keyword>
<evidence type="ECO:0000313" key="5">
    <source>
        <dbReference type="EMBL" id="MCV7420851.1"/>
    </source>
</evidence>
<feature type="compositionally biased region" description="Low complexity" evidence="3">
    <location>
        <begin position="45"/>
        <end position="58"/>
    </location>
</feature>